<sequence>MQYQSTGLESASINHITQAIDDTINTGVEVMIFSSSYERPVSCRCSARYGNILYLNNIRVYNDFAVSIQPTACIDIGTISKIGVWIGHKDPATIRNGSYVELTSDSVTLNDEREKKAYHYPGLLLGLYSNSNKLLGKLQAFRSDHCNLPLAHTRYYANMGTVYAKEKCPIFGRFTVDLSKPFSLRSLVFIYYGDTNLIPSFQNCESNAPFVSVNTVDGFTYQGKFQPLGEEGGRLSDFGINSCLIWKHHPFGLKNSSSKSVDTKQYIDIRGECYLSLGASVSLSILPNTNINPSNTVQNKYNKNQYSQPTFIQTTDQSIELHQKTGRDFETFFTKFKDLVCDCAYELVGTYTREFSDCVRNYGKQYQQVTGNNIKPLVESVIFNIRHPAAHRGLKMNEADAHIELMKQLVADLLGHMINHYNVFITNLYNNQNPLPPIYNQSRMNYQAKTQKIADSIALFHQDLDKIYRPINAYKEWRQTMME</sequence>
<dbReference type="GeneID" id="8857728"/>
<accession>D2VZI4</accession>
<organism evidence="2">
    <name type="scientific">Naegleria gruberi</name>
    <name type="common">Amoeba</name>
    <dbReference type="NCBI Taxonomy" id="5762"/>
    <lineage>
        <taxon>Eukaryota</taxon>
        <taxon>Discoba</taxon>
        <taxon>Heterolobosea</taxon>
        <taxon>Tetramitia</taxon>
        <taxon>Eutetramitia</taxon>
        <taxon>Vahlkampfiidae</taxon>
        <taxon>Naegleria</taxon>
    </lineage>
</organism>
<protein>
    <submittedName>
        <fullName evidence="1">Uncharacterized protein</fullName>
    </submittedName>
</protein>
<dbReference type="Proteomes" id="UP000006671">
    <property type="component" value="Unassembled WGS sequence"/>
</dbReference>
<gene>
    <name evidence="1" type="ORF">NAEGRDRAFT_81826</name>
</gene>
<dbReference type="InParanoid" id="D2VZI4"/>
<evidence type="ECO:0000313" key="1">
    <source>
        <dbReference type="EMBL" id="EFC37852.1"/>
    </source>
</evidence>
<proteinExistence type="predicted"/>
<keyword evidence="2" id="KW-1185">Reference proteome</keyword>
<name>D2VZI4_NAEGR</name>
<dbReference type="EMBL" id="GG738914">
    <property type="protein sequence ID" value="EFC37852.1"/>
    <property type="molecule type" value="Genomic_DNA"/>
</dbReference>
<dbReference type="RefSeq" id="XP_002670596.1">
    <property type="nucleotide sequence ID" value="XM_002670550.1"/>
</dbReference>
<evidence type="ECO:0000313" key="2">
    <source>
        <dbReference type="Proteomes" id="UP000006671"/>
    </source>
</evidence>
<reference evidence="1 2" key="1">
    <citation type="journal article" date="2010" name="Cell">
        <title>The genome of Naegleria gruberi illuminates early eukaryotic versatility.</title>
        <authorList>
            <person name="Fritz-Laylin L.K."/>
            <person name="Prochnik S.E."/>
            <person name="Ginger M.L."/>
            <person name="Dacks J.B."/>
            <person name="Carpenter M.L."/>
            <person name="Field M.C."/>
            <person name="Kuo A."/>
            <person name="Paredez A."/>
            <person name="Chapman J."/>
            <person name="Pham J."/>
            <person name="Shu S."/>
            <person name="Neupane R."/>
            <person name="Cipriano M."/>
            <person name="Mancuso J."/>
            <person name="Tu H."/>
            <person name="Salamov A."/>
            <person name="Lindquist E."/>
            <person name="Shapiro H."/>
            <person name="Lucas S."/>
            <person name="Grigoriev I.V."/>
            <person name="Cande W.Z."/>
            <person name="Fulton C."/>
            <person name="Rokhsar D.S."/>
            <person name="Dawson S.C."/>
        </authorList>
    </citation>
    <scope>NUCLEOTIDE SEQUENCE [LARGE SCALE GENOMIC DNA]</scope>
    <source>
        <strain evidence="1 2">NEG-M</strain>
    </source>
</reference>
<dbReference type="KEGG" id="ngr:NAEGRDRAFT_81826"/>
<dbReference type="AlphaFoldDB" id="D2VZI4"/>
<dbReference type="VEuPathDB" id="AmoebaDB:NAEGRDRAFT_81826"/>